<feature type="compositionally biased region" description="Basic and acidic residues" evidence="2">
    <location>
        <begin position="179"/>
        <end position="193"/>
    </location>
</feature>
<dbReference type="SMART" id="SM00343">
    <property type="entry name" value="ZnF_C2HC"/>
    <property type="match status" value="1"/>
</dbReference>
<dbReference type="SUPFAM" id="SSF57756">
    <property type="entry name" value="Retrovirus zinc finger-like domains"/>
    <property type="match status" value="1"/>
</dbReference>
<proteinExistence type="predicted"/>
<feature type="compositionally biased region" description="Basic and acidic residues" evidence="2">
    <location>
        <begin position="8"/>
        <end position="20"/>
    </location>
</feature>
<evidence type="ECO:0000256" key="1">
    <source>
        <dbReference type="PROSITE-ProRule" id="PRU00047"/>
    </source>
</evidence>
<evidence type="ECO:0000256" key="2">
    <source>
        <dbReference type="SAM" id="MobiDB-lite"/>
    </source>
</evidence>
<protein>
    <submittedName>
        <fullName evidence="4">Transcription factor interactor and regulator CCHC(Zn) family</fullName>
    </submittedName>
</protein>
<sequence>MTEEELMNEDKMAYGPKTDKSSINSRPVDKRATPSVNFVSKGTFDPNASSSPADEVKVEGVVGDEQASYSHVYDIFGSFFHSVINFRPDGLGEIVDACVTENESANRANEPAEPSNSKCKSPEAANSEKLESADSSGFSSKASCAEPSCAENSSNVSVEVAAKVSGISSDKPELSYSVKADDMKDEEKTDVKKAQSTQAEQSEPSVNNEKVQIKQQEPKRAGKGREKKKPKHQRQAGSPQSSTGRNSPQKTRDVKNAFVKPVSNGKCEKYAFDCANKAFGKTGEISEQDLQSKQNKKNQKKSPPQKVPANDKYRHPNSFSSAGNVQHKQAQKGPVRPSGPARANPADQNAFYMKRQTCFNCGIAGHIARNCTHRPYVPYYMQNQRVTSKDNYHSKPMKVSLPKAMKNVNPKVKPSDGDWNASKNKRMAVQEQKLVSKTNKPESAKVAQPKATNTFVKPKQIWKPKSKAATSPILETKGDLCLKEVSYFDASGNPRTTMAWVPMSY</sequence>
<feature type="compositionally biased region" description="Low complexity" evidence="2">
    <location>
        <begin position="133"/>
        <end position="145"/>
    </location>
</feature>
<dbReference type="GO" id="GO:0008270">
    <property type="term" value="F:zinc ion binding"/>
    <property type="evidence" value="ECO:0007669"/>
    <property type="project" value="UniProtKB-KW"/>
</dbReference>
<dbReference type="PROSITE" id="PS50158">
    <property type="entry name" value="ZF_CCHC"/>
    <property type="match status" value="1"/>
</dbReference>
<reference evidence="4" key="2">
    <citation type="submission" date="2020-06" db="EMBL/GenBank/DDBJ databases">
        <title>Helianthus annuus Genome sequencing and assembly Release 2.</title>
        <authorList>
            <person name="Gouzy J."/>
            <person name="Langlade N."/>
            <person name="Munos S."/>
        </authorList>
    </citation>
    <scope>NUCLEOTIDE SEQUENCE</scope>
    <source>
        <tissue evidence="4">Leaves</tissue>
    </source>
</reference>
<evidence type="ECO:0000259" key="3">
    <source>
        <dbReference type="PROSITE" id="PS50158"/>
    </source>
</evidence>
<dbReference type="Pfam" id="PF00098">
    <property type="entry name" value="zf-CCHC"/>
    <property type="match status" value="1"/>
</dbReference>
<dbReference type="AlphaFoldDB" id="A0A9K3IYU6"/>
<accession>A0A9K3IYU6</accession>
<dbReference type="InterPro" id="IPR036875">
    <property type="entry name" value="Znf_CCHC_sf"/>
</dbReference>
<dbReference type="InterPro" id="IPR001878">
    <property type="entry name" value="Znf_CCHC"/>
</dbReference>
<dbReference type="GO" id="GO:0003676">
    <property type="term" value="F:nucleic acid binding"/>
    <property type="evidence" value="ECO:0007669"/>
    <property type="project" value="InterPro"/>
</dbReference>
<keyword evidence="5" id="KW-1185">Reference proteome</keyword>
<feature type="domain" description="CCHC-type" evidence="3">
    <location>
        <begin position="358"/>
        <end position="371"/>
    </location>
</feature>
<keyword evidence="1" id="KW-0862">Zinc</keyword>
<dbReference type="EMBL" id="MNCJ02000320">
    <property type="protein sequence ID" value="KAF5805503.1"/>
    <property type="molecule type" value="Genomic_DNA"/>
</dbReference>
<evidence type="ECO:0000313" key="5">
    <source>
        <dbReference type="Proteomes" id="UP000215914"/>
    </source>
</evidence>
<feature type="compositionally biased region" description="Polar residues" evidence="2">
    <location>
        <begin position="235"/>
        <end position="249"/>
    </location>
</feature>
<feature type="compositionally biased region" description="Basic residues" evidence="2">
    <location>
        <begin position="225"/>
        <end position="234"/>
    </location>
</feature>
<reference evidence="4" key="1">
    <citation type="journal article" date="2017" name="Nature">
        <title>The sunflower genome provides insights into oil metabolism, flowering and Asterid evolution.</title>
        <authorList>
            <person name="Badouin H."/>
            <person name="Gouzy J."/>
            <person name="Grassa C.J."/>
            <person name="Murat F."/>
            <person name="Staton S.E."/>
            <person name="Cottret L."/>
            <person name="Lelandais-Briere C."/>
            <person name="Owens G.L."/>
            <person name="Carrere S."/>
            <person name="Mayjonade B."/>
            <person name="Legrand L."/>
            <person name="Gill N."/>
            <person name="Kane N.C."/>
            <person name="Bowers J.E."/>
            <person name="Hubner S."/>
            <person name="Bellec A."/>
            <person name="Berard A."/>
            <person name="Berges H."/>
            <person name="Blanchet N."/>
            <person name="Boniface M.C."/>
            <person name="Brunel D."/>
            <person name="Catrice O."/>
            <person name="Chaidir N."/>
            <person name="Claudel C."/>
            <person name="Donnadieu C."/>
            <person name="Faraut T."/>
            <person name="Fievet G."/>
            <person name="Helmstetter N."/>
            <person name="King M."/>
            <person name="Knapp S.J."/>
            <person name="Lai Z."/>
            <person name="Le Paslier M.C."/>
            <person name="Lippi Y."/>
            <person name="Lorenzon L."/>
            <person name="Mandel J.R."/>
            <person name="Marage G."/>
            <person name="Marchand G."/>
            <person name="Marquand E."/>
            <person name="Bret-Mestries E."/>
            <person name="Morien E."/>
            <person name="Nambeesan S."/>
            <person name="Nguyen T."/>
            <person name="Pegot-Espagnet P."/>
            <person name="Pouilly N."/>
            <person name="Raftis F."/>
            <person name="Sallet E."/>
            <person name="Schiex T."/>
            <person name="Thomas J."/>
            <person name="Vandecasteele C."/>
            <person name="Vares D."/>
            <person name="Vear F."/>
            <person name="Vautrin S."/>
            <person name="Crespi M."/>
            <person name="Mangin B."/>
            <person name="Burke J.M."/>
            <person name="Salse J."/>
            <person name="Munos S."/>
            <person name="Vincourt P."/>
            <person name="Rieseberg L.H."/>
            <person name="Langlade N.B."/>
        </authorList>
    </citation>
    <scope>NUCLEOTIDE SEQUENCE</scope>
    <source>
        <tissue evidence="4">Leaves</tissue>
    </source>
</reference>
<comment type="caution">
    <text evidence="4">The sequence shown here is derived from an EMBL/GenBank/DDBJ whole genome shotgun (WGS) entry which is preliminary data.</text>
</comment>
<feature type="compositionally biased region" description="Polar residues" evidence="2">
    <location>
        <begin position="317"/>
        <end position="328"/>
    </location>
</feature>
<feature type="compositionally biased region" description="Polar residues" evidence="2">
    <location>
        <begin position="194"/>
        <end position="215"/>
    </location>
</feature>
<dbReference type="Gene3D" id="4.10.60.10">
    <property type="entry name" value="Zinc finger, CCHC-type"/>
    <property type="match status" value="1"/>
</dbReference>
<feature type="compositionally biased region" description="Polar residues" evidence="2">
    <location>
        <begin position="34"/>
        <end position="52"/>
    </location>
</feature>
<keyword evidence="1" id="KW-0479">Metal-binding</keyword>
<name>A0A9K3IYU6_HELAN</name>
<feature type="region of interest" description="Disordered" evidence="2">
    <location>
        <begin position="105"/>
        <end position="262"/>
    </location>
</feature>
<dbReference type="Proteomes" id="UP000215914">
    <property type="component" value="Unassembled WGS sequence"/>
</dbReference>
<evidence type="ECO:0000313" key="4">
    <source>
        <dbReference type="EMBL" id="KAF5805503.1"/>
    </source>
</evidence>
<feature type="region of interest" description="Disordered" evidence="2">
    <location>
        <begin position="1"/>
        <end position="56"/>
    </location>
</feature>
<dbReference type="Gramene" id="mRNA:HanXRQr2_Chr05g0210101">
    <property type="protein sequence ID" value="CDS:HanXRQr2_Chr05g0210101.1"/>
    <property type="gene ID" value="HanXRQr2_Chr05g0210101"/>
</dbReference>
<keyword evidence="1" id="KW-0863">Zinc-finger</keyword>
<organism evidence="4 5">
    <name type="scientific">Helianthus annuus</name>
    <name type="common">Common sunflower</name>
    <dbReference type="NCBI Taxonomy" id="4232"/>
    <lineage>
        <taxon>Eukaryota</taxon>
        <taxon>Viridiplantae</taxon>
        <taxon>Streptophyta</taxon>
        <taxon>Embryophyta</taxon>
        <taxon>Tracheophyta</taxon>
        <taxon>Spermatophyta</taxon>
        <taxon>Magnoliopsida</taxon>
        <taxon>eudicotyledons</taxon>
        <taxon>Gunneridae</taxon>
        <taxon>Pentapetalae</taxon>
        <taxon>asterids</taxon>
        <taxon>campanulids</taxon>
        <taxon>Asterales</taxon>
        <taxon>Asteraceae</taxon>
        <taxon>Asteroideae</taxon>
        <taxon>Heliantheae alliance</taxon>
        <taxon>Heliantheae</taxon>
        <taxon>Helianthus</taxon>
    </lineage>
</organism>
<feature type="region of interest" description="Disordered" evidence="2">
    <location>
        <begin position="284"/>
        <end position="346"/>
    </location>
</feature>
<gene>
    <name evidence="4" type="ORF">HanXRQr2_Chr05g0210101</name>
</gene>